<keyword evidence="1" id="KW-0812">Transmembrane</keyword>
<keyword evidence="1" id="KW-0472">Membrane</keyword>
<feature type="transmembrane region" description="Helical" evidence="1">
    <location>
        <begin position="7"/>
        <end position="27"/>
    </location>
</feature>
<evidence type="ECO:0000313" key="3">
    <source>
        <dbReference type="Proteomes" id="UP000215914"/>
    </source>
</evidence>
<reference evidence="2" key="1">
    <citation type="journal article" date="2017" name="Nature">
        <title>The sunflower genome provides insights into oil metabolism, flowering and Asterid evolution.</title>
        <authorList>
            <person name="Badouin H."/>
            <person name="Gouzy J."/>
            <person name="Grassa C.J."/>
            <person name="Murat F."/>
            <person name="Staton S.E."/>
            <person name="Cottret L."/>
            <person name="Lelandais-Briere C."/>
            <person name="Owens G.L."/>
            <person name="Carrere S."/>
            <person name="Mayjonade B."/>
            <person name="Legrand L."/>
            <person name="Gill N."/>
            <person name="Kane N.C."/>
            <person name="Bowers J.E."/>
            <person name="Hubner S."/>
            <person name="Bellec A."/>
            <person name="Berard A."/>
            <person name="Berges H."/>
            <person name="Blanchet N."/>
            <person name="Boniface M.C."/>
            <person name="Brunel D."/>
            <person name="Catrice O."/>
            <person name="Chaidir N."/>
            <person name="Claudel C."/>
            <person name="Donnadieu C."/>
            <person name="Faraut T."/>
            <person name="Fievet G."/>
            <person name="Helmstetter N."/>
            <person name="King M."/>
            <person name="Knapp S.J."/>
            <person name="Lai Z."/>
            <person name="Le Paslier M.C."/>
            <person name="Lippi Y."/>
            <person name="Lorenzon L."/>
            <person name="Mandel J.R."/>
            <person name="Marage G."/>
            <person name="Marchand G."/>
            <person name="Marquand E."/>
            <person name="Bret-Mestries E."/>
            <person name="Morien E."/>
            <person name="Nambeesan S."/>
            <person name="Nguyen T."/>
            <person name="Pegot-Espagnet P."/>
            <person name="Pouilly N."/>
            <person name="Raftis F."/>
            <person name="Sallet E."/>
            <person name="Schiex T."/>
            <person name="Thomas J."/>
            <person name="Vandecasteele C."/>
            <person name="Vares D."/>
            <person name="Vear F."/>
            <person name="Vautrin S."/>
            <person name="Crespi M."/>
            <person name="Mangin B."/>
            <person name="Burke J.M."/>
            <person name="Salse J."/>
            <person name="Munos S."/>
            <person name="Vincourt P."/>
            <person name="Rieseberg L.H."/>
            <person name="Langlade N.B."/>
        </authorList>
    </citation>
    <scope>NUCLEOTIDE SEQUENCE</scope>
    <source>
        <tissue evidence="2">Leaves</tissue>
    </source>
</reference>
<gene>
    <name evidence="2" type="ORF">HanXRQr2_Chr07g0316941</name>
</gene>
<evidence type="ECO:0000256" key="1">
    <source>
        <dbReference type="SAM" id="Phobius"/>
    </source>
</evidence>
<accession>A0A9K3NHK4</accession>
<organism evidence="2 3">
    <name type="scientific">Helianthus annuus</name>
    <name type="common">Common sunflower</name>
    <dbReference type="NCBI Taxonomy" id="4232"/>
    <lineage>
        <taxon>Eukaryota</taxon>
        <taxon>Viridiplantae</taxon>
        <taxon>Streptophyta</taxon>
        <taxon>Embryophyta</taxon>
        <taxon>Tracheophyta</taxon>
        <taxon>Spermatophyta</taxon>
        <taxon>Magnoliopsida</taxon>
        <taxon>eudicotyledons</taxon>
        <taxon>Gunneridae</taxon>
        <taxon>Pentapetalae</taxon>
        <taxon>asterids</taxon>
        <taxon>campanulids</taxon>
        <taxon>Asterales</taxon>
        <taxon>Asteraceae</taxon>
        <taxon>Asteroideae</taxon>
        <taxon>Heliantheae alliance</taxon>
        <taxon>Heliantheae</taxon>
        <taxon>Helianthus</taxon>
    </lineage>
</organism>
<sequence length="120" mass="12673">MKPAPVAAIIILRPLFSGAFFMASAIVLHVPLPSLDTTISAWIPATGACSSLLSSLLNHFGNDINLLRRCCIGTPLKSSPAAAYIAKQLLTNSDKSFSFSSICCLTYPFSTSDNPSAHVS</sequence>
<proteinExistence type="predicted"/>
<protein>
    <submittedName>
        <fullName evidence="2">Uncharacterized protein</fullName>
    </submittedName>
</protein>
<keyword evidence="1" id="KW-1133">Transmembrane helix</keyword>
<reference evidence="2" key="2">
    <citation type="submission" date="2020-06" db="EMBL/GenBank/DDBJ databases">
        <title>Helianthus annuus Genome sequencing and assembly Release 2.</title>
        <authorList>
            <person name="Gouzy J."/>
            <person name="Langlade N."/>
            <person name="Munos S."/>
        </authorList>
    </citation>
    <scope>NUCLEOTIDE SEQUENCE</scope>
    <source>
        <tissue evidence="2">Leaves</tissue>
    </source>
</reference>
<feature type="transmembrane region" description="Helical" evidence="1">
    <location>
        <begin position="39"/>
        <end position="60"/>
    </location>
</feature>
<keyword evidence="3" id="KW-1185">Reference proteome</keyword>
<dbReference type="Gramene" id="mRNA:HanXRQr2_Chr07g0316941">
    <property type="protein sequence ID" value="mRNA:HanXRQr2_Chr07g0316941"/>
    <property type="gene ID" value="HanXRQr2_Chr07g0316941"/>
</dbReference>
<dbReference type="Proteomes" id="UP000215914">
    <property type="component" value="Unassembled WGS sequence"/>
</dbReference>
<dbReference type="AlphaFoldDB" id="A0A9K3NHK4"/>
<comment type="caution">
    <text evidence="2">The sequence shown here is derived from an EMBL/GenBank/DDBJ whole genome shotgun (WGS) entry which is preliminary data.</text>
</comment>
<name>A0A9K3NHK4_HELAN</name>
<evidence type="ECO:0000313" key="2">
    <source>
        <dbReference type="EMBL" id="KAF5800524.1"/>
    </source>
</evidence>
<dbReference type="EMBL" id="MNCJ02000322">
    <property type="protein sequence ID" value="KAF5800524.1"/>
    <property type="molecule type" value="Genomic_DNA"/>
</dbReference>